<reference evidence="2 3" key="1">
    <citation type="journal article" date="2019" name="Int. J. Syst. Evol. Microbiol.">
        <title>The Global Catalogue of Microorganisms (GCM) 10K type strain sequencing project: providing services to taxonomists for standard genome sequencing and annotation.</title>
        <authorList>
            <consortium name="The Broad Institute Genomics Platform"/>
            <consortium name="The Broad Institute Genome Sequencing Center for Infectious Disease"/>
            <person name="Wu L."/>
            <person name="Ma J."/>
        </authorList>
    </citation>
    <scope>NUCLEOTIDE SEQUENCE [LARGE SCALE GENOMIC DNA]</scope>
    <source>
        <strain evidence="2 3">JCM 14319</strain>
    </source>
</reference>
<dbReference type="PANTHER" id="PTHR18964:SF149">
    <property type="entry name" value="BIFUNCTIONAL UDP-N-ACETYLGLUCOSAMINE 2-EPIMERASE_N-ACETYLMANNOSAMINE KINASE"/>
    <property type="match status" value="1"/>
</dbReference>
<evidence type="ECO:0000313" key="2">
    <source>
        <dbReference type="EMBL" id="GAA1769055.1"/>
    </source>
</evidence>
<name>A0ABN2KZJ0_9MICO</name>
<protein>
    <submittedName>
        <fullName evidence="2">ROK family protein</fullName>
    </submittedName>
</protein>
<dbReference type="SUPFAM" id="SSF46785">
    <property type="entry name" value="Winged helix' DNA-binding domain"/>
    <property type="match status" value="1"/>
</dbReference>
<dbReference type="Pfam" id="PF00480">
    <property type="entry name" value="ROK"/>
    <property type="match status" value="1"/>
</dbReference>
<accession>A0ABN2KZJ0</accession>
<dbReference type="Gene3D" id="3.30.420.40">
    <property type="match status" value="2"/>
</dbReference>
<keyword evidence="3" id="KW-1185">Reference proteome</keyword>
<dbReference type="InterPro" id="IPR036390">
    <property type="entry name" value="WH_DNA-bd_sf"/>
</dbReference>
<comment type="similarity">
    <text evidence="1">Belongs to the ROK (NagC/XylR) family.</text>
</comment>
<sequence length="441" mass="44655">MGYVTAAPSDHHAFTMTEVGETSAPTTTGPIDDAHRAQAARLLEHLIVHGPATRSELSSATGLGRGAIAGLTARLLEAGVIRVNPADAPADGRTAPLALTAADHVLVTAMLARDEAIATVATLGGDEIARFVAPLVVPAAPALDQGEPDDATDEAPSPAELLAAALGRALARADRAGHPIADVTVLVDGAVVGQPAVVITDARLGAEPVDLINVLRDATPELDDAEAALPLPVTLQSTASAAADAERAELPGIDDVLYLSGDGAITAAVISGGRPLVGAHGLAATFAHLPVVQGGVRCDCGQSGCLATVAAPEVVLERAGLAEFAAANGRAAALEELVARVADGEDRARWSWLDAALWIGRTLQVVVPTVDPAAVIIGGYWAPLLGDIEASFRANRPTIGGGALRAIPTIAPARLGPDAALVGARRQARERLVADPLLLVG</sequence>
<dbReference type="InterPro" id="IPR000600">
    <property type="entry name" value="ROK"/>
</dbReference>
<dbReference type="InterPro" id="IPR043129">
    <property type="entry name" value="ATPase_NBD"/>
</dbReference>
<dbReference type="PANTHER" id="PTHR18964">
    <property type="entry name" value="ROK (REPRESSOR, ORF, KINASE) FAMILY"/>
    <property type="match status" value="1"/>
</dbReference>
<gene>
    <name evidence="2" type="ORF">GCM10009747_32690</name>
</gene>
<dbReference type="Proteomes" id="UP001500506">
    <property type="component" value="Unassembled WGS sequence"/>
</dbReference>
<organism evidence="2 3">
    <name type="scientific">Agromyces humatus</name>
    <dbReference type="NCBI Taxonomy" id="279573"/>
    <lineage>
        <taxon>Bacteria</taxon>
        <taxon>Bacillati</taxon>
        <taxon>Actinomycetota</taxon>
        <taxon>Actinomycetes</taxon>
        <taxon>Micrococcales</taxon>
        <taxon>Microbacteriaceae</taxon>
        <taxon>Agromyces</taxon>
    </lineage>
</organism>
<dbReference type="InterPro" id="IPR036388">
    <property type="entry name" value="WH-like_DNA-bd_sf"/>
</dbReference>
<dbReference type="Gene3D" id="1.10.10.10">
    <property type="entry name" value="Winged helix-like DNA-binding domain superfamily/Winged helix DNA-binding domain"/>
    <property type="match status" value="1"/>
</dbReference>
<dbReference type="EMBL" id="BAAANH010000007">
    <property type="protein sequence ID" value="GAA1769055.1"/>
    <property type="molecule type" value="Genomic_DNA"/>
</dbReference>
<evidence type="ECO:0000256" key="1">
    <source>
        <dbReference type="ARBA" id="ARBA00006479"/>
    </source>
</evidence>
<comment type="caution">
    <text evidence="2">The sequence shown here is derived from an EMBL/GenBank/DDBJ whole genome shotgun (WGS) entry which is preliminary data.</text>
</comment>
<evidence type="ECO:0000313" key="3">
    <source>
        <dbReference type="Proteomes" id="UP001500506"/>
    </source>
</evidence>
<dbReference type="SUPFAM" id="SSF53067">
    <property type="entry name" value="Actin-like ATPase domain"/>
    <property type="match status" value="1"/>
</dbReference>
<proteinExistence type="inferred from homology"/>